<sequence>MYGQQYAPNPYTGAAPQMQQRLNYLQQQMQMYQQPQMPMSQMPQALKGRVVTGIDEAKAAQIDLDGSSTFFPCPAEGKIYEKSIDLNGLPVFRVYQLSNPQEQKQVVYAERSYVDNLIQRVDKLEKQLGGMNHEPDANNGNVTE</sequence>
<reference evidence="1 2" key="1">
    <citation type="journal article" date="2016" name="Nat. Biotechnol.">
        <title>Measurement of bacterial replication rates in microbial communities.</title>
        <authorList>
            <person name="Brown C.T."/>
            <person name="Olm M.R."/>
            <person name="Thomas B.C."/>
            <person name="Banfield J.F."/>
        </authorList>
    </citation>
    <scope>NUCLEOTIDE SEQUENCE [LARGE SCALE GENOMIC DNA]</scope>
    <source>
        <strain evidence="1">46_33</strain>
    </source>
</reference>
<name>A0A1Q6R331_9FIRM</name>
<comment type="caution">
    <text evidence="1">The sequence shown here is derived from an EMBL/GenBank/DDBJ whole genome shotgun (WGS) entry which is preliminary data.</text>
</comment>
<gene>
    <name evidence="1" type="ORF">BHW43_08800</name>
</gene>
<evidence type="ECO:0000313" key="2">
    <source>
        <dbReference type="Proteomes" id="UP000186777"/>
    </source>
</evidence>
<proteinExistence type="predicted"/>
<organism evidence="1 2">
    <name type="scientific">Phascolarctobacterium succinatutens</name>
    <dbReference type="NCBI Taxonomy" id="626940"/>
    <lineage>
        <taxon>Bacteria</taxon>
        <taxon>Bacillati</taxon>
        <taxon>Bacillota</taxon>
        <taxon>Negativicutes</taxon>
        <taxon>Acidaminococcales</taxon>
        <taxon>Acidaminococcaceae</taxon>
        <taxon>Phascolarctobacterium</taxon>
    </lineage>
</organism>
<dbReference type="EMBL" id="MNTG01000041">
    <property type="protein sequence ID" value="OLA36726.1"/>
    <property type="molecule type" value="Genomic_DNA"/>
</dbReference>
<dbReference type="STRING" id="626940.BHW43_08800"/>
<accession>A0A1Q6R331</accession>
<protein>
    <submittedName>
        <fullName evidence="1">Uncharacterized protein</fullName>
    </submittedName>
</protein>
<dbReference type="RefSeq" id="WP_303680263.1">
    <property type="nucleotide sequence ID" value="NZ_MNTG01000041.1"/>
</dbReference>
<dbReference type="AlphaFoldDB" id="A0A1Q6R331"/>
<dbReference type="Proteomes" id="UP000186777">
    <property type="component" value="Unassembled WGS sequence"/>
</dbReference>
<evidence type="ECO:0000313" key="1">
    <source>
        <dbReference type="EMBL" id="OLA36726.1"/>
    </source>
</evidence>